<protein>
    <submittedName>
        <fullName evidence="1">Uncharacterized protein</fullName>
    </submittedName>
</protein>
<feature type="non-terminal residue" evidence="1">
    <location>
        <position position="88"/>
    </location>
</feature>
<accession>A0A6N2AYW9</accession>
<reference evidence="1" key="1">
    <citation type="submission" date="2019-05" db="EMBL/GenBank/DDBJ databases">
        <title>The de novo reference genome and transcriptome assemblies of the wild tomato species Solanum chilense.</title>
        <authorList>
            <person name="Stam R."/>
            <person name="Nosenko T."/>
            <person name="Hoerger A.C."/>
            <person name="Stephan W."/>
            <person name="Seidel M.A."/>
            <person name="Kuhn J.M.M."/>
            <person name="Haberer G."/>
            <person name="Tellier A."/>
        </authorList>
    </citation>
    <scope>NUCLEOTIDE SEQUENCE</scope>
    <source>
        <tissue evidence="1">Mature leaves</tissue>
    </source>
</reference>
<sequence>RPRGGKILCQGNTKSEEEDVWRIVNGRNRRSEEVQKADYLEVCDYSEKNQSVESNECNGCSYTIWHAYFYRTRFREHDKHKCLMGIRC</sequence>
<name>A0A6N2AYW9_SOLCI</name>
<feature type="non-terminal residue" evidence="1">
    <location>
        <position position="1"/>
    </location>
</feature>
<evidence type="ECO:0000313" key="1">
    <source>
        <dbReference type="EMBL" id="TMW87742.1"/>
    </source>
</evidence>
<dbReference type="AlphaFoldDB" id="A0A6N2AYW9"/>
<organism evidence="1">
    <name type="scientific">Solanum chilense</name>
    <name type="common">Tomato</name>
    <name type="synonym">Lycopersicon chilense</name>
    <dbReference type="NCBI Taxonomy" id="4083"/>
    <lineage>
        <taxon>Eukaryota</taxon>
        <taxon>Viridiplantae</taxon>
        <taxon>Streptophyta</taxon>
        <taxon>Embryophyta</taxon>
        <taxon>Tracheophyta</taxon>
        <taxon>Spermatophyta</taxon>
        <taxon>Magnoliopsida</taxon>
        <taxon>eudicotyledons</taxon>
        <taxon>Gunneridae</taxon>
        <taxon>Pentapetalae</taxon>
        <taxon>asterids</taxon>
        <taxon>lamiids</taxon>
        <taxon>Solanales</taxon>
        <taxon>Solanaceae</taxon>
        <taxon>Solanoideae</taxon>
        <taxon>Solaneae</taxon>
        <taxon>Solanum</taxon>
        <taxon>Solanum subgen. Lycopersicon</taxon>
    </lineage>
</organism>
<dbReference type="EMBL" id="RXGB01005523">
    <property type="protein sequence ID" value="TMW87742.1"/>
    <property type="molecule type" value="Genomic_DNA"/>
</dbReference>
<comment type="caution">
    <text evidence="1">The sequence shown here is derived from an EMBL/GenBank/DDBJ whole genome shotgun (WGS) entry which is preliminary data.</text>
</comment>
<gene>
    <name evidence="1" type="ORF">EJD97_019534</name>
</gene>
<proteinExistence type="predicted"/>